<dbReference type="EMBL" id="KZ293479">
    <property type="protein sequence ID" value="PBK61077.1"/>
    <property type="molecule type" value="Genomic_DNA"/>
</dbReference>
<dbReference type="Proteomes" id="UP000218334">
    <property type="component" value="Unassembled WGS sequence"/>
</dbReference>
<evidence type="ECO:0000313" key="1">
    <source>
        <dbReference type="EMBL" id="PBK61077.1"/>
    </source>
</evidence>
<organism evidence="1 2">
    <name type="scientific">Armillaria solidipes</name>
    <dbReference type="NCBI Taxonomy" id="1076256"/>
    <lineage>
        <taxon>Eukaryota</taxon>
        <taxon>Fungi</taxon>
        <taxon>Dikarya</taxon>
        <taxon>Basidiomycota</taxon>
        <taxon>Agaricomycotina</taxon>
        <taxon>Agaricomycetes</taxon>
        <taxon>Agaricomycetidae</taxon>
        <taxon>Agaricales</taxon>
        <taxon>Marasmiineae</taxon>
        <taxon>Physalacriaceae</taxon>
        <taxon>Armillaria</taxon>
    </lineage>
</organism>
<reference evidence="2" key="1">
    <citation type="journal article" date="2017" name="Nat. Ecol. Evol.">
        <title>Genome expansion and lineage-specific genetic innovations in the forest pathogenic fungi Armillaria.</title>
        <authorList>
            <person name="Sipos G."/>
            <person name="Prasanna A.N."/>
            <person name="Walter M.C."/>
            <person name="O'Connor E."/>
            <person name="Balint B."/>
            <person name="Krizsan K."/>
            <person name="Kiss B."/>
            <person name="Hess J."/>
            <person name="Varga T."/>
            <person name="Slot J."/>
            <person name="Riley R."/>
            <person name="Boka B."/>
            <person name="Rigling D."/>
            <person name="Barry K."/>
            <person name="Lee J."/>
            <person name="Mihaltcheva S."/>
            <person name="LaButti K."/>
            <person name="Lipzen A."/>
            <person name="Waldron R."/>
            <person name="Moloney N.M."/>
            <person name="Sperisen C."/>
            <person name="Kredics L."/>
            <person name="Vagvoelgyi C."/>
            <person name="Patrignani A."/>
            <person name="Fitzpatrick D."/>
            <person name="Nagy I."/>
            <person name="Doyle S."/>
            <person name="Anderson J.B."/>
            <person name="Grigoriev I.V."/>
            <person name="Gueldener U."/>
            <person name="Muensterkoetter M."/>
            <person name="Nagy L.G."/>
        </authorList>
    </citation>
    <scope>NUCLEOTIDE SEQUENCE [LARGE SCALE GENOMIC DNA]</scope>
    <source>
        <strain evidence="2">28-4</strain>
    </source>
</reference>
<name>A0A2H3B8Z9_9AGAR</name>
<dbReference type="AlphaFoldDB" id="A0A2H3B8Z9"/>
<protein>
    <submittedName>
        <fullName evidence="1">Uncharacterized protein</fullName>
    </submittedName>
</protein>
<proteinExistence type="predicted"/>
<evidence type="ECO:0000313" key="2">
    <source>
        <dbReference type="Proteomes" id="UP000218334"/>
    </source>
</evidence>
<sequence length="207" mass="23571">MPAISGGLGCIRTNVAAASKALYSFEKRDFMLAVPTEAATYFKMANFSYWDASTDRNQAIVKAFLGGGRQRGRSHATTFSFTPVNEAFPHRIEGRVSKKYRWVAGPVFIIDVFMNRRAVPADWRSQKIRRRLSTGQLISSRRGRSKATVFHSYPLHKVTIKKSCRTGLRQGVRNNDSEGNLTERVKAFAWTHFHLLEISFRRGEFCF</sequence>
<keyword evidence="2" id="KW-1185">Reference proteome</keyword>
<gene>
    <name evidence="1" type="ORF">ARMSODRAFT_981808</name>
</gene>
<accession>A0A2H3B8Z9</accession>